<protein>
    <submittedName>
        <fullName evidence="2">Uncharacterized protein</fullName>
    </submittedName>
</protein>
<sequence length="89" mass="10172">MEMIKNFLKEFSLTKMVFIILGLVFGFVPMLTESEAEYNWVFALIACAIMCAFLEAMRAVASKEKRYDWRNPVLALVATIVAIFICLLL</sequence>
<keyword evidence="1" id="KW-0472">Membrane</keyword>
<dbReference type="AlphaFoldDB" id="A0A318HYG4"/>
<comment type="caution">
    <text evidence="2">The sequence shown here is derived from an EMBL/GenBank/DDBJ whole genome shotgun (WGS) entry which is preliminary data.</text>
</comment>
<dbReference type="STRING" id="1122991.GCA_000613445_01315"/>
<reference evidence="2 3" key="1">
    <citation type="submission" date="2018-05" db="EMBL/GenBank/DDBJ databases">
        <title>Genomic Encyclopedia of Type Strains, Phase I: the one thousand microbial genomes (KMG-I) project.</title>
        <authorList>
            <person name="Kyrpides N."/>
        </authorList>
    </citation>
    <scope>NUCLEOTIDE SEQUENCE [LARGE SCALE GENOMIC DNA]</scope>
    <source>
        <strain evidence="2 3">DSM 15611</strain>
    </source>
</reference>
<name>A0A318HYG4_9BACT</name>
<feature type="transmembrane region" description="Helical" evidence="1">
    <location>
        <begin position="12"/>
        <end position="32"/>
    </location>
</feature>
<proteinExistence type="predicted"/>
<keyword evidence="3" id="KW-1185">Reference proteome</keyword>
<dbReference type="RefSeq" id="WP_025816460.1">
    <property type="nucleotide sequence ID" value="NZ_BAIZ01000025.1"/>
</dbReference>
<evidence type="ECO:0000313" key="2">
    <source>
        <dbReference type="EMBL" id="PXX23625.1"/>
    </source>
</evidence>
<gene>
    <name evidence="2" type="ORF">EJ73_00614</name>
</gene>
<dbReference type="EMBL" id="QJJX01000005">
    <property type="protein sequence ID" value="PXX23625.1"/>
    <property type="molecule type" value="Genomic_DNA"/>
</dbReference>
<accession>A0A318HYG4</accession>
<dbReference type="Proteomes" id="UP000248314">
    <property type="component" value="Unassembled WGS sequence"/>
</dbReference>
<feature type="transmembrane region" description="Helical" evidence="1">
    <location>
        <begin position="69"/>
        <end position="88"/>
    </location>
</feature>
<evidence type="ECO:0000313" key="3">
    <source>
        <dbReference type="Proteomes" id="UP000248314"/>
    </source>
</evidence>
<dbReference type="OrthoDB" id="9937933at2"/>
<keyword evidence="1" id="KW-0812">Transmembrane</keyword>
<feature type="transmembrane region" description="Helical" evidence="1">
    <location>
        <begin position="38"/>
        <end position="57"/>
    </location>
</feature>
<keyword evidence="1" id="KW-1133">Transmembrane helix</keyword>
<organism evidence="2 3">
    <name type="scientific">Hoylesella shahii DSM 15611 = JCM 12083</name>
    <dbReference type="NCBI Taxonomy" id="1122991"/>
    <lineage>
        <taxon>Bacteria</taxon>
        <taxon>Pseudomonadati</taxon>
        <taxon>Bacteroidota</taxon>
        <taxon>Bacteroidia</taxon>
        <taxon>Bacteroidales</taxon>
        <taxon>Prevotellaceae</taxon>
        <taxon>Hoylesella</taxon>
    </lineage>
</organism>
<evidence type="ECO:0000256" key="1">
    <source>
        <dbReference type="SAM" id="Phobius"/>
    </source>
</evidence>